<gene>
    <name evidence="1" type="ORF">LX15_000903</name>
</gene>
<evidence type="ECO:0000313" key="1">
    <source>
        <dbReference type="EMBL" id="MCP2257218.1"/>
    </source>
</evidence>
<comment type="caution">
    <text evidence="1">The sequence shown here is derived from an EMBL/GenBank/DDBJ whole genome shotgun (WGS) entry which is preliminary data.</text>
</comment>
<name>A0ABT1HNZ3_STRSD</name>
<accession>A0ABT1HNZ3</accession>
<dbReference type="EMBL" id="JAMTCP010000003">
    <property type="protein sequence ID" value="MCP2257218.1"/>
    <property type="molecule type" value="Genomic_DNA"/>
</dbReference>
<protein>
    <submittedName>
        <fullName evidence="1">Uncharacterized protein</fullName>
    </submittedName>
</protein>
<organism evidence="1 2">
    <name type="scientific">Streptoalloteichus tenebrarius (strain ATCC 17920 / DSM 40477 / JCM 4838 / CBS 697.72 / NBRC 16177 / NCIMB 11028 / NRRL B-12390 / A12253. 1 / ISP 5477)</name>
    <name type="common">Streptomyces tenebrarius</name>
    <dbReference type="NCBI Taxonomy" id="1933"/>
    <lineage>
        <taxon>Bacteria</taxon>
        <taxon>Bacillati</taxon>
        <taxon>Actinomycetota</taxon>
        <taxon>Actinomycetes</taxon>
        <taxon>Pseudonocardiales</taxon>
        <taxon>Pseudonocardiaceae</taxon>
        <taxon>Streptoalloteichus</taxon>
    </lineage>
</organism>
<sequence length="109" mass="11966">MARAGVVLGGYFAAVHRFVDQLGATAEVGRLCPLAHAVLGGDARALLAFLHAVRRCLVSYQAPGEMWEWHEAALSVVIDLVVEGETFQRLDEEIHQGLVDTYQATWECD</sequence>
<keyword evidence="2" id="KW-1185">Reference proteome</keyword>
<evidence type="ECO:0000313" key="2">
    <source>
        <dbReference type="Proteomes" id="UP001205311"/>
    </source>
</evidence>
<proteinExistence type="predicted"/>
<dbReference type="Proteomes" id="UP001205311">
    <property type="component" value="Unassembled WGS sequence"/>
</dbReference>
<dbReference type="RefSeq" id="WP_253668187.1">
    <property type="nucleotide sequence ID" value="NZ_JAMTCP010000003.1"/>
</dbReference>
<reference evidence="1 2" key="1">
    <citation type="submission" date="2022-06" db="EMBL/GenBank/DDBJ databases">
        <title>Genomic Encyclopedia of Archaeal and Bacterial Type Strains, Phase II (KMG-II): from individual species to whole genera.</title>
        <authorList>
            <person name="Goeker M."/>
        </authorList>
    </citation>
    <scope>NUCLEOTIDE SEQUENCE [LARGE SCALE GENOMIC DNA]</scope>
    <source>
        <strain evidence="1 2">DSM 40477</strain>
    </source>
</reference>